<feature type="region of interest" description="Disordered" evidence="4">
    <location>
        <begin position="101"/>
        <end position="122"/>
    </location>
</feature>
<keyword evidence="5" id="KW-0472">Membrane</keyword>
<feature type="compositionally biased region" description="Gly residues" evidence="4">
    <location>
        <begin position="173"/>
        <end position="189"/>
    </location>
</feature>
<feature type="compositionally biased region" description="Low complexity" evidence="4">
    <location>
        <begin position="190"/>
        <end position="212"/>
    </location>
</feature>
<keyword evidence="2 3" id="KW-0040">ANK repeat</keyword>
<protein>
    <submittedName>
        <fullName evidence="6">Uncharacterized protein</fullName>
    </submittedName>
</protein>
<evidence type="ECO:0000256" key="1">
    <source>
        <dbReference type="ARBA" id="ARBA00022737"/>
    </source>
</evidence>
<evidence type="ECO:0000313" key="6">
    <source>
        <dbReference type="EMBL" id="EGD73019.1"/>
    </source>
</evidence>
<feature type="compositionally biased region" description="Low complexity" evidence="4">
    <location>
        <begin position="104"/>
        <end position="122"/>
    </location>
</feature>
<evidence type="ECO:0000256" key="3">
    <source>
        <dbReference type="PROSITE-ProRule" id="PRU00023"/>
    </source>
</evidence>
<evidence type="ECO:0000256" key="4">
    <source>
        <dbReference type="SAM" id="MobiDB-lite"/>
    </source>
</evidence>
<dbReference type="PROSITE" id="PS50297">
    <property type="entry name" value="ANK_REP_REGION"/>
    <property type="match status" value="2"/>
</dbReference>
<dbReference type="PANTHER" id="PTHR24201:SF14">
    <property type="entry name" value="CYCLIN-DEPENDENT KINASE 4 INHIBITOR C-LIKE"/>
    <property type="match status" value="1"/>
</dbReference>
<dbReference type="PROSITE" id="PS50088">
    <property type="entry name" value="ANK_REPEAT"/>
    <property type="match status" value="2"/>
</dbReference>
<dbReference type="GO" id="GO:0005634">
    <property type="term" value="C:nucleus"/>
    <property type="evidence" value="ECO:0007669"/>
    <property type="project" value="TreeGrafter"/>
</dbReference>
<feature type="region of interest" description="Disordered" evidence="4">
    <location>
        <begin position="166"/>
        <end position="222"/>
    </location>
</feature>
<dbReference type="RefSeq" id="XP_004994050.1">
    <property type="nucleotide sequence ID" value="XM_004993993.1"/>
</dbReference>
<feature type="repeat" description="ANK" evidence="3">
    <location>
        <begin position="623"/>
        <end position="655"/>
    </location>
</feature>
<evidence type="ECO:0000256" key="5">
    <source>
        <dbReference type="SAM" id="Phobius"/>
    </source>
</evidence>
<dbReference type="InterPro" id="IPR036770">
    <property type="entry name" value="Ankyrin_rpt-contain_sf"/>
</dbReference>
<dbReference type="AlphaFoldDB" id="F2U9J2"/>
<dbReference type="InterPro" id="IPR050776">
    <property type="entry name" value="Ank_Repeat/CDKN_Inhibitor"/>
</dbReference>
<dbReference type="Gene3D" id="1.25.40.20">
    <property type="entry name" value="Ankyrin repeat-containing domain"/>
    <property type="match status" value="2"/>
</dbReference>
<dbReference type="EMBL" id="GL832965">
    <property type="protein sequence ID" value="EGD73019.1"/>
    <property type="molecule type" value="Genomic_DNA"/>
</dbReference>
<dbReference type="Pfam" id="PF12796">
    <property type="entry name" value="Ank_2"/>
    <property type="match status" value="1"/>
</dbReference>
<keyword evidence="7" id="KW-1185">Reference proteome</keyword>
<dbReference type="InParanoid" id="F2U9J2"/>
<dbReference type="STRING" id="946362.F2U9J2"/>
<dbReference type="OrthoDB" id="10057496at2759"/>
<dbReference type="eggNOG" id="KOG1082">
    <property type="taxonomic scope" value="Eukaryota"/>
</dbReference>
<gene>
    <name evidence="6" type="ORF">PTSG_04728</name>
</gene>
<feature type="transmembrane region" description="Helical" evidence="5">
    <location>
        <begin position="306"/>
        <end position="330"/>
    </location>
</feature>
<keyword evidence="1" id="KW-0677">Repeat</keyword>
<dbReference type="SUPFAM" id="SSF48403">
    <property type="entry name" value="Ankyrin repeat"/>
    <property type="match status" value="1"/>
</dbReference>
<dbReference type="GeneID" id="16074628"/>
<feature type="compositionally biased region" description="Gly residues" evidence="4">
    <location>
        <begin position="545"/>
        <end position="554"/>
    </location>
</feature>
<sequence length="869" mass="90949">MARRRLAHRLLQQQQRALKRAMGGAQSLVWVATLSLCVVVLLAEHGAGVLAASAPDEAGLEGGRALQALSSLSSLTTAPATATTTTMVQIGVQPLLQRVSSPLTTTTRTTTTTSTTTTRTTTTSTTYTLAQFAGHTQAVNVTTPAAKSSTTEKLVMSLTTRPLVTTTLPFQGDGSGSGSSGSGSGGGSGHDSSVATQRTTTTPLPTQTPVPRGGLSTATATVPTNCPEGSCQTTSTVETTTTTTATAATAATTTTTMMTTTMMMMATATATATTTTRMQTVMPSTVSMQDGTDGDDAASSPSAHSFLGVAIGISIASLIVGVLTLATILWRSRAGRHKATAITTPAMQALAIAAGEGEPPRPPVQTKGGPPSTPAPLAPPPYSLPGDVHTFATAPSSFLPEGNTDATAESWGFEPPSPGNSLLEAQYARTLAHGGGEGCIDVDDGHGPSGVLPFLGIDELDTLDFTHRSCEQVQLPLQTLNASIGTFALHTEHGNLGEQQQPHSYQDHGLLRADMTAEVMDTDVDRAGCHRSHITAISSRTYSSGGDGSSGSGGSSDHPSSDQDGDEELSSSLSLASSFSNDTFSVVVHPTTIAVAIINNDMRTLRALVHHEKVPDVQWCADNKETLLHLAVRVGNVETTQWLVRHGADVNAQSENGNTSLHIAVAQGHVEIVSYLCAQPSCDIRVQNSLGQDALILSVIYGNPRCIEVIPIRNQAYDFDEQRDIHRRNALHWAAAMNDSLSFHILLGCGADLSLRARHGDTVVHIAARGNAVLVLEVIRQSLKPIEVRGFTKSPNYTGMTPLQVAEAKDCLEAAAWLRYYTEAPLSNFSTQHASSCFSGNAATSIHPGAIDHLTFRHDNANAESSADC</sequence>
<organism evidence="7">
    <name type="scientific">Salpingoeca rosetta (strain ATCC 50818 / BSB-021)</name>
    <dbReference type="NCBI Taxonomy" id="946362"/>
    <lineage>
        <taxon>Eukaryota</taxon>
        <taxon>Choanoflagellata</taxon>
        <taxon>Craspedida</taxon>
        <taxon>Salpingoecidae</taxon>
        <taxon>Salpingoeca</taxon>
    </lineage>
</organism>
<dbReference type="PANTHER" id="PTHR24201">
    <property type="entry name" value="ANK_REP_REGION DOMAIN-CONTAINING PROTEIN"/>
    <property type="match status" value="1"/>
</dbReference>
<accession>F2U9J2</accession>
<feature type="region of interest" description="Disordered" evidence="4">
    <location>
        <begin position="355"/>
        <end position="381"/>
    </location>
</feature>
<evidence type="ECO:0000313" key="7">
    <source>
        <dbReference type="Proteomes" id="UP000007799"/>
    </source>
</evidence>
<dbReference type="KEGG" id="sre:PTSG_04728"/>
<feature type="region of interest" description="Disordered" evidence="4">
    <location>
        <begin position="539"/>
        <end position="572"/>
    </location>
</feature>
<name>F2U9J2_SALR5</name>
<keyword evidence="5" id="KW-0812">Transmembrane</keyword>
<dbReference type="SMART" id="SM00248">
    <property type="entry name" value="ANK"/>
    <property type="match status" value="5"/>
</dbReference>
<feature type="repeat" description="ANK" evidence="3">
    <location>
        <begin position="656"/>
        <end position="676"/>
    </location>
</feature>
<evidence type="ECO:0000256" key="2">
    <source>
        <dbReference type="ARBA" id="ARBA00023043"/>
    </source>
</evidence>
<dbReference type="Proteomes" id="UP000007799">
    <property type="component" value="Unassembled WGS sequence"/>
</dbReference>
<keyword evidence="5" id="KW-1133">Transmembrane helix</keyword>
<proteinExistence type="predicted"/>
<reference evidence="6" key="1">
    <citation type="submission" date="2009-08" db="EMBL/GenBank/DDBJ databases">
        <title>Annotation of Salpingoeca rosetta.</title>
        <authorList>
            <consortium name="The Broad Institute Genome Sequencing Platform"/>
            <person name="Russ C."/>
            <person name="Cuomo C."/>
            <person name="Burger G."/>
            <person name="Gray M.W."/>
            <person name="Holland P.W.H."/>
            <person name="King N."/>
            <person name="Lang F.B.F."/>
            <person name="Roger A.J."/>
            <person name="Ruiz-Trillo I."/>
            <person name="Young S.K."/>
            <person name="Zeng Q."/>
            <person name="Gargeya S."/>
            <person name="Alvarado L."/>
            <person name="Berlin A."/>
            <person name="Chapman S.B."/>
            <person name="Chen Z."/>
            <person name="Freedman E."/>
            <person name="Gellesch M."/>
            <person name="Goldberg J."/>
            <person name="Griggs A."/>
            <person name="Gujja S."/>
            <person name="Heilman E."/>
            <person name="Heiman D."/>
            <person name="Howarth C."/>
            <person name="Mehta T."/>
            <person name="Neiman D."/>
            <person name="Pearson M."/>
            <person name="Roberts A."/>
            <person name="Saif S."/>
            <person name="Shea T."/>
            <person name="Shenoy N."/>
            <person name="Sisk P."/>
            <person name="Stolte C."/>
            <person name="Sykes S."/>
            <person name="White J."/>
            <person name="Yandava C."/>
            <person name="Haas B."/>
            <person name="Nusbaum C."/>
            <person name="Birren B."/>
        </authorList>
    </citation>
    <scope>NUCLEOTIDE SEQUENCE [LARGE SCALE GENOMIC DNA]</scope>
    <source>
        <strain evidence="6">ATCC 50818</strain>
    </source>
</reference>
<feature type="compositionally biased region" description="Pro residues" evidence="4">
    <location>
        <begin position="371"/>
        <end position="381"/>
    </location>
</feature>
<dbReference type="InterPro" id="IPR002110">
    <property type="entry name" value="Ankyrin_rpt"/>
</dbReference>